<sequence length="68" mass="7518">MRPFFAIAPYAVAPRGRAYAVWLGTELIEHGFDCEADAYGRAHDLLDADEDEAAAQAEFEAQRFLEAA</sequence>
<keyword evidence="2" id="KW-1185">Reference proteome</keyword>
<name>A0ABT8AXV4_9HYPH</name>
<evidence type="ECO:0000313" key="2">
    <source>
        <dbReference type="Proteomes" id="UP001244297"/>
    </source>
</evidence>
<dbReference type="Proteomes" id="UP001244297">
    <property type="component" value="Unassembled WGS sequence"/>
</dbReference>
<dbReference type="EMBL" id="JAUFPT010000111">
    <property type="protein sequence ID" value="MDN3574653.1"/>
    <property type="molecule type" value="Genomic_DNA"/>
</dbReference>
<organism evidence="1 2">
    <name type="scientific">Methylobacterium longum</name>
    <dbReference type="NCBI Taxonomy" id="767694"/>
    <lineage>
        <taxon>Bacteria</taxon>
        <taxon>Pseudomonadati</taxon>
        <taxon>Pseudomonadota</taxon>
        <taxon>Alphaproteobacteria</taxon>
        <taxon>Hyphomicrobiales</taxon>
        <taxon>Methylobacteriaceae</taxon>
        <taxon>Methylobacterium</taxon>
    </lineage>
</organism>
<gene>
    <name evidence="1" type="ORF">QWZ18_29155</name>
</gene>
<reference evidence="2" key="1">
    <citation type="journal article" date="2019" name="Int. J. Syst. Evol. Microbiol.">
        <title>The Global Catalogue of Microorganisms (GCM) 10K type strain sequencing project: providing services to taxonomists for standard genome sequencing and annotation.</title>
        <authorList>
            <consortium name="The Broad Institute Genomics Platform"/>
            <consortium name="The Broad Institute Genome Sequencing Center for Infectious Disease"/>
            <person name="Wu L."/>
            <person name="Ma J."/>
        </authorList>
    </citation>
    <scope>NUCLEOTIDE SEQUENCE [LARGE SCALE GENOMIC DNA]</scope>
    <source>
        <strain evidence="2">CECT 7806</strain>
    </source>
</reference>
<dbReference type="RefSeq" id="WP_238291404.1">
    <property type="nucleotide sequence ID" value="NZ_BPQS01000037.1"/>
</dbReference>
<comment type="caution">
    <text evidence="1">The sequence shown here is derived from an EMBL/GenBank/DDBJ whole genome shotgun (WGS) entry which is preliminary data.</text>
</comment>
<evidence type="ECO:0000313" key="1">
    <source>
        <dbReference type="EMBL" id="MDN3574653.1"/>
    </source>
</evidence>
<protein>
    <submittedName>
        <fullName evidence="1">Uncharacterized protein</fullName>
    </submittedName>
</protein>
<proteinExistence type="predicted"/>
<accession>A0ABT8AXV4</accession>